<organism evidence="1 2">
    <name type="scientific">Ditylenchus dipsaci</name>
    <dbReference type="NCBI Taxonomy" id="166011"/>
    <lineage>
        <taxon>Eukaryota</taxon>
        <taxon>Metazoa</taxon>
        <taxon>Ecdysozoa</taxon>
        <taxon>Nematoda</taxon>
        <taxon>Chromadorea</taxon>
        <taxon>Rhabditida</taxon>
        <taxon>Tylenchina</taxon>
        <taxon>Tylenchomorpha</taxon>
        <taxon>Sphaerularioidea</taxon>
        <taxon>Anguinidae</taxon>
        <taxon>Anguininae</taxon>
        <taxon>Ditylenchus</taxon>
    </lineage>
</organism>
<protein>
    <submittedName>
        <fullName evidence="2">Uncharacterized protein</fullName>
    </submittedName>
</protein>
<dbReference type="Proteomes" id="UP000887574">
    <property type="component" value="Unplaced"/>
</dbReference>
<name>A0A915E0M4_9BILA</name>
<keyword evidence="1" id="KW-1185">Reference proteome</keyword>
<reference evidence="2" key="1">
    <citation type="submission" date="2022-11" db="UniProtKB">
        <authorList>
            <consortium name="WormBaseParasite"/>
        </authorList>
    </citation>
    <scope>IDENTIFICATION</scope>
</reference>
<proteinExistence type="predicted"/>
<sequence>MTNITRSNLRRIPLEWKHPFFDSAINRKGLERKLHDHFIEKYGIDFVTTARQKKSAFECNRARVAAESVRRAQEQALDNTANTN</sequence>
<dbReference type="WBParaSite" id="jg25435">
    <property type="protein sequence ID" value="jg25435"/>
    <property type="gene ID" value="jg25435"/>
</dbReference>
<dbReference type="AlphaFoldDB" id="A0A915E0M4"/>
<evidence type="ECO:0000313" key="1">
    <source>
        <dbReference type="Proteomes" id="UP000887574"/>
    </source>
</evidence>
<evidence type="ECO:0000313" key="2">
    <source>
        <dbReference type="WBParaSite" id="jg25435"/>
    </source>
</evidence>
<accession>A0A915E0M4</accession>